<evidence type="ECO:0000259" key="4">
    <source>
        <dbReference type="Pfam" id="PF04064"/>
    </source>
</evidence>
<dbReference type="Proteomes" id="UP000265703">
    <property type="component" value="Unassembled WGS sequence"/>
</dbReference>
<organism evidence="5 6">
    <name type="scientific">Glomus cerebriforme</name>
    <dbReference type="NCBI Taxonomy" id="658196"/>
    <lineage>
        <taxon>Eukaryota</taxon>
        <taxon>Fungi</taxon>
        <taxon>Fungi incertae sedis</taxon>
        <taxon>Mucoromycota</taxon>
        <taxon>Glomeromycotina</taxon>
        <taxon>Glomeromycetes</taxon>
        <taxon>Glomerales</taxon>
        <taxon>Glomeraceae</taxon>
        <taxon>Glomus</taxon>
    </lineage>
</organism>
<dbReference type="InterPro" id="IPR011989">
    <property type="entry name" value="ARM-like"/>
</dbReference>
<dbReference type="Gene3D" id="1.25.10.10">
    <property type="entry name" value="Leucine-rich Repeat Variant"/>
    <property type="match status" value="1"/>
</dbReference>
<evidence type="ECO:0000256" key="2">
    <source>
        <dbReference type="ARBA" id="ARBA00014076"/>
    </source>
</evidence>
<dbReference type="PANTHER" id="PTHR13387">
    <property type="entry name" value="PROTEIN HGH1 HOMOLOG"/>
    <property type="match status" value="1"/>
</dbReference>
<comment type="caution">
    <text evidence="5">The sequence shown here is derived from an EMBL/GenBank/DDBJ whole genome shotgun (WGS) entry which is preliminary data.</text>
</comment>
<name>A0A397TLW8_9GLOM</name>
<reference evidence="5 6" key="1">
    <citation type="submission" date="2018-06" db="EMBL/GenBank/DDBJ databases">
        <title>Comparative genomics reveals the genomic features of Rhizophagus irregularis, R. cerebriforme, R. diaphanum and Gigaspora rosea, and their symbiotic lifestyle signature.</title>
        <authorList>
            <person name="Morin E."/>
            <person name="San Clemente H."/>
            <person name="Chen E.C.H."/>
            <person name="De La Providencia I."/>
            <person name="Hainaut M."/>
            <person name="Kuo A."/>
            <person name="Kohler A."/>
            <person name="Murat C."/>
            <person name="Tang N."/>
            <person name="Roy S."/>
            <person name="Loubradou J."/>
            <person name="Henrissat B."/>
            <person name="Grigoriev I.V."/>
            <person name="Corradi N."/>
            <person name="Roux C."/>
            <person name="Martin F.M."/>
        </authorList>
    </citation>
    <scope>NUCLEOTIDE SEQUENCE [LARGE SCALE GENOMIC DNA]</scope>
    <source>
        <strain evidence="5 6">DAOM 227022</strain>
    </source>
</reference>
<gene>
    <name evidence="5" type="ORF">C1645_811950</name>
</gene>
<dbReference type="PANTHER" id="PTHR13387:SF9">
    <property type="entry name" value="PROTEIN HGH1 HOMOLOG"/>
    <property type="match status" value="1"/>
</dbReference>
<dbReference type="InterPro" id="IPR007206">
    <property type="entry name" value="Protein_HGH1_C"/>
</dbReference>
<dbReference type="OrthoDB" id="338814at2759"/>
<feature type="domain" description="Protein HGH1 N-terminal" evidence="3">
    <location>
        <begin position="96"/>
        <end position="282"/>
    </location>
</feature>
<dbReference type="InterPro" id="IPR039717">
    <property type="entry name" value="Hgh1"/>
</dbReference>
<dbReference type="EMBL" id="QKYT01000008">
    <property type="protein sequence ID" value="RIA98978.1"/>
    <property type="molecule type" value="Genomic_DNA"/>
</dbReference>
<accession>A0A397TLW8</accession>
<evidence type="ECO:0000313" key="5">
    <source>
        <dbReference type="EMBL" id="RIA98978.1"/>
    </source>
</evidence>
<protein>
    <recommendedName>
        <fullName evidence="2">Protein HGH1 homolog</fullName>
    </recommendedName>
</protein>
<evidence type="ECO:0000256" key="1">
    <source>
        <dbReference type="ARBA" id="ARBA00006712"/>
    </source>
</evidence>
<dbReference type="SUPFAM" id="SSF48371">
    <property type="entry name" value="ARM repeat"/>
    <property type="match status" value="1"/>
</dbReference>
<evidence type="ECO:0000313" key="6">
    <source>
        <dbReference type="Proteomes" id="UP000265703"/>
    </source>
</evidence>
<proteinExistence type="inferred from homology"/>
<keyword evidence="6" id="KW-1185">Reference proteome</keyword>
<dbReference type="InterPro" id="IPR007205">
    <property type="entry name" value="Protein_HGH1_N"/>
</dbReference>
<dbReference type="InterPro" id="IPR016024">
    <property type="entry name" value="ARM-type_fold"/>
</dbReference>
<comment type="similarity">
    <text evidence="1">Belongs to the HGH1 family.</text>
</comment>
<feature type="domain" description="Protein HGH1 C-terminal" evidence="4">
    <location>
        <begin position="287"/>
        <end position="339"/>
    </location>
</feature>
<dbReference type="Pfam" id="PF04063">
    <property type="entry name" value="DUF383"/>
    <property type="match status" value="1"/>
</dbReference>
<dbReference type="AlphaFoldDB" id="A0A397TLW8"/>
<sequence length="360" mass="41730">MEGQLESLIEFLHDNNPDLRQIALKNLLGYTVSTSQYQQLFKRNNMRPIIDLKNLCKDNTVTAHDAYKALINLTNDEDICKEMNDENFLKYLTETIMNREAILADVACMLLSNITKNEVTTVKLLSLNVQPIQDLSNSTRVMDQLVDVFVRGLNRKYNKEAEFHFLASVFANVSMIPQGRRDFFLVSTSYDNVAPLSKLIIFTEHPNIIRRGGVISCIKNCCFEIDHHLDMLFEEKINVLPYILLPLCGPEEFDTDDMEGMPDDIQLLPLDKKREPDPHLRKTLLESLSLLTTTKQGRDILRQKKVYPVIRQMHLVENDENVGEVIEKIVNMLMRDDEQNHDYVNESQDFDDYDDKIEEI</sequence>
<dbReference type="Pfam" id="PF04064">
    <property type="entry name" value="DUF384"/>
    <property type="match status" value="1"/>
</dbReference>
<evidence type="ECO:0000259" key="3">
    <source>
        <dbReference type="Pfam" id="PF04063"/>
    </source>
</evidence>
<dbReference type="STRING" id="658196.A0A397TLW8"/>